<evidence type="ECO:0000313" key="1">
    <source>
        <dbReference type="EMBL" id="CAB1370777.1"/>
    </source>
</evidence>
<name>A0A6S6Y5J4_9PROT</name>
<dbReference type="Proteomes" id="UP000515733">
    <property type="component" value="Chromosome"/>
</dbReference>
<proteinExistence type="predicted"/>
<dbReference type="AlphaFoldDB" id="A0A6S6Y5J4"/>
<gene>
    <name evidence="1" type="ORF">DENOEST_3623</name>
</gene>
<dbReference type="KEGG" id="doe:DENOEST_3623"/>
<accession>A0A6S6Y5J4</accession>
<keyword evidence="2" id="KW-1185">Reference proteome</keyword>
<evidence type="ECO:0000313" key="2">
    <source>
        <dbReference type="Proteomes" id="UP000515733"/>
    </source>
</evidence>
<dbReference type="EMBL" id="LR778301">
    <property type="protein sequence ID" value="CAB1370777.1"/>
    <property type="molecule type" value="Genomic_DNA"/>
</dbReference>
<sequence>MDNFVNIALRNDLTTIVETFISSVNSQPYSIFTITFNMLHLSLVVCGLL</sequence>
<protein>
    <submittedName>
        <fullName evidence="1">Uncharacterized protein</fullName>
    </submittedName>
</protein>
<organism evidence="1 2">
    <name type="scientific">Denitratisoma oestradiolicum</name>
    <dbReference type="NCBI Taxonomy" id="311182"/>
    <lineage>
        <taxon>Bacteria</taxon>
        <taxon>Pseudomonadati</taxon>
        <taxon>Pseudomonadota</taxon>
        <taxon>Betaproteobacteria</taxon>
        <taxon>Nitrosomonadales</taxon>
        <taxon>Sterolibacteriaceae</taxon>
        <taxon>Denitratisoma</taxon>
    </lineage>
</organism>
<reference evidence="1 2" key="1">
    <citation type="submission" date="2020-03" db="EMBL/GenBank/DDBJ databases">
        <authorList>
            <consortium name="Genoscope - CEA"/>
            <person name="William W."/>
        </authorList>
    </citation>
    <scope>NUCLEOTIDE SEQUENCE [LARGE SCALE GENOMIC DNA]</scope>
    <source>
        <strain evidence="2">DSM 16959</strain>
    </source>
</reference>